<dbReference type="CDD" id="cd16922">
    <property type="entry name" value="HATPase_EvgS-ArcB-TorS-like"/>
    <property type="match status" value="1"/>
</dbReference>
<dbReference type="Gene3D" id="3.30.565.10">
    <property type="entry name" value="Histidine kinase-like ATPase, C-terminal domain"/>
    <property type="match status" value="1"/>
</dbReference>
<dbReference type="InterPro" id="IPR005467">
    <property type="entry name" value="His_kinase_dom"/>
</dbReference>
<dbReference type="SUPFAM" id="SSF52172">
    <property type="entry name" value="CheY-like"/>
    <property type="match status" value="1"/>
</dbReference>
<dbReference type="InterPro" id="IPR036097">
    <property type="entry name" value="HisK_dim/P_sf"/>
</dbReference>
<evidence type="ECO:0000256" key="3">
    <source>
        <dbReference type="ARBA" id="ARBA00012438"/>
    </source>
</evidence>
<evidence type="ECO:0000313" key="19">
    <source>
        <dbReference type="EMBL" id="MEA5667093.1"/>
    </source>
</evidence>
<feature type="domain" description="Response regulatory" evidence="17">
    <location>
        <begin position="808"/>
        <end position="922"/>
    </location>
</feature>
<dbReference type="PANTHER" id="PTHR45339:SF1">
    <property type="entry name" value="HYBRID SIGNAL TRANSDUCTION HISTIDINE KINASE J"/>
    <property type="match status" value="1"/>
</dbReference>
<dbReference type="Pfam" id="PF00512">
    <property type="entry name" value="HisKA"/>
    <property type="match status" value="1"/>
</dbReference>
<keyword evidence="6 15" id="KW-0812">Transmembrane</keyword>
<dbReference type="CDD" id="cd17546">
    <property type="entry name" value="REC_hyHK_CKI1_RcsC-like"/>
    <property type="match status" value="1"/>
</dbReference>
<evidence type="ECO:0000256" key="15">
    <source>
        <dbReference type="SAM" id="Phobius"/>
    </source>
</evidence>
<keyword evidence="5 13" id="KW-0597">Phosphoprotein</keyword>
<organism evidence="19 20">
    <name type="scientific">Stenotrophomonas capsici</name>
    <dbReference type="NCBI Taxonomy" id="3110230"/>
    <lineage>
        <taxon>Bacteria</taxon>
        <taxon>Pseudomonadati</taxon>
        <taxon>Pseudomonadota</taxon>
        <taxon>Gammaproteobacteria</taxon>
        <taxon>Lysobacterales</taxon>
        <taxon>Lysobacteraceae</taxon>
        <taxon>Stenotrophomonas</taxon>
    </lineage>
</organism>
<dbReference type="PROSITE" id="PS50110">
    <property type="entry name" value="RESPONSE_REGULATORY"/>
    <property type="match status" value="1"/>
</dbReference>
<dbReference type="Proteomes" id="UP001301653">
    <property type="component" value="Unassembled WGS sequence"/>
</dbReference>
<dbReference type="Gene3D" id="1.10.287.130">
    <property type="match status" value="1"/>
</dbReference>
<keyword evidence="8" id="KW-0067">ATP-binding</keyword>
<dbReference type="SUPFAM" id="SSF55785">
    <property type="entry name" value="PYP-like sensor domain (PAS domain)"/>
    <property type="match status" value="1"/>
</dbReference>
<evidence type="ECO:0000256" key="5">
    <source>
        <dbReference type="ARBA" id="ARBA00022553"/>
    </source>
</evidence>
<dbReference type="EMBL" id="JAYFUH010000067">
    <property type="protein sequence ID" value="MEA5667093.1"/>
    <property type="molecule type" value="Genomic_DNA"/>
</dbReference>
<dbReference type="InterPro" id="IPR008207">
    <property type="entry name" value="Sig_transdc_His_kin_Hpt_dom"/>
</dbReference>
<dbReference type="PANTHER" id="PTHR45339">
    <property type="entry name" value="HYBRID SIGNAL TRANSDUCTION HISTIDINE KINASE J"/>
    <property type="match status" value="1"/>
</dbReference>
<evidence type="ECO:0000259" key="16">
    <source>
        <dbReference type="PROSITE" id="PS50109"/>
    </source>
</evidence>
<feature type="domain" description="HPt" evidence="18">
    <location>
        <begin position="946"/>
        <end position="1037"/>
    </location>
</feature>
<dbReference type="InterPro" id="IPR036641">
    <property type="entry name" value="HPT_dom_sf"/>
</dbReference>
<dbReference type="RefSeq" id="WP_323438240.1">
    <property type="nucleotide sequence ID" value="NZ_JAYFUH010000067.1"/>
</dbReference>
<evidence type="ECO:0000256" key="7">
    <source>
        <dbReference type="ARBA" id="ARBA00022741"/>
    </source>
</evidence>
<keyword evidence="7" id="KW-0547">Nucleotide-binding</keyword>
<comment type="subcellular location">
    <subcellularLocation>
        <location evidence="2">Cell membrane</location>
        <topology evidence="2">Multi-pass membrane protein</topology>
    </subcellularLocation>
</comment>
<dbReference type="SMART" id="SM00448">
    <property type="entry name" value="REC"/>
    <property type="match status" value="1"/>
</dbReference>
<evidence type="ECO:0000259" key="17">
    <source>
        <dbReference type="PROSITE" id="PS50110"/>
    </source>
</evidence>
<feature type="modified residue" description="Phosphohistidine" evidence="12">
    <location>
        <position position="985"/>
    </location>
</feature>
<feature type="domain" description="Histidine kinase" evidence="16">
    <location>
        <begin position="455"/>
        <end position="674"/>
    </location>
</feature>
<evidence type="ECO:0000256" key="1">
    <source>
        <dbReference type="ARBA" id="ARBA00000085"/>
    </source>
</evidence>
<comment type="caution">
    <text evidence="19">The sequence shown here is derived from an EMBL/GenBank/DDBJ whole genome shotgun (WGS) entry which is preliminary data.</text>
</comment>
<dbReference type="PROSITE" id="PS50894">
    <property type="entry name" value="HPT"/>
    <property type="match status" value="1"/>
</dbReference>
<dbReference type="CDD" id="cd00082">
    <property type="entry name" value="HisKA"/>
    <property type="match status" value="1"/>
</dbReference>
<evidence type="ECO:0000256" key="10">
    <source>
        <dbReference type="ARBA" id="ARBA00023012"/>
    </source>
</evidence>
<evidence type="ECO:0000256" key="6">
    <source>
        <dbReference type="ARBA" id="ARBA00022692"/>
    </source>
</evidence>
<feature type="transmembrane region" description="Helical" evidence="15">
    <location>
        <begin position="284"/>
        <end position="305"/>
    </location>
</feature>
<keyword evidence="10" id="KW-0902">Two-component regulatory system</keyword>
<protein>
    <recommendedName>
        <fullName evidence="3">histidine kinase</fullName>
        <ecNumber evidence="3">2.7.13.3</ecNumber>
    </recommendedName>
</protein>
<dbReference type="SMART" id="SM00388">
    <property type="entry name" value="HisKA"/>
    <property type="match status" value="1"/>
</dbReference>
<evidence type="ECO:0000259" key="18">
    <source>
        <dbReference type="PROSITE" id="PS50894"/>
    </source>
</evidence>
<dbReference type="Pfam" id="PF00072">
    <property type="entry name" value="Response_reg"/>
    <property type="match status" value="1"/>
</dbReference>
<dbReference type="InterPro" id="IPR003594">
    <property type="entry name" value="HATPase_dom"/>
</dbReference>
<dbReference type="Gene3D" id="3.40.50.2300">
    <property type="match status" value="1"/>
</dbReference>
<dbReference type="Pfam" id="PF01627">
    <property type="entry name" value="Hpt"/>
    <property type="match status" value="1"/>
</dbReference>
<proteinExistence type="predicted"/>
<keyword evidence="4" id="KW-1003">Cell membrane</keyword>
<evidence type="ECO:0000256" key="13">
    <source>
        <dbReference type="PROSITE-ProRule" id="PRU00169"/>
    </source>
</evidence>
<comment type="catalytic activity">
    <reaction evidence="1">
        <text>ATP + protein L-histidine = ADP + protein N-phospho-L-histidine.</text>
        <dbReference type="EC" id="2.7.13.3"/>
    </reaction>
</comment>
<dbReference type="InterPro" id="IPR004358">
    <property type="entry name" value="Sig_transdc_His_kin-like_C"/>
</dbReference>
<evidence type="ECO:0000256" key="2">
    <source>
        <dbReference type="ARBA" id="ARBA00004651"/>
    </source>
</evidence>
<dbReference type="InterPro" id="IPR036890">
    <property type="entry name" value="HATPase_C_sf"/>
</dbReference>
<feature type="region of interest" description="Disordered" evidence="14">
    <location>
        <begin position="1044"/>
        <end position="1066"/>
    </location>
</feature>
<name>A0ABU5V167_9GAMM</name>
<keyword evidence="20" id="KW-1185">Reference proteome</keyword>
<evidence type="ECO:0000256" key="9">
    <source>
        <dbReference type="ARBA" id="ARBA00022989"/>
    </source>
</evidence>
<dbReference type="SUPFAM" id="SSF47226">
    <property type="entry name" value="Histidine-containing phosphotransfer domain, HPT domain"/>
    <property type="match status" value="1"/>
</dbReference>
<dbReference type="EC" id="2.7.13.3" evidence="3"/>
<feature type="transmembrane region" description="Helical" evidence="15">
    <location>
        <begin position="12"/>
        <end position="33"/>
    </location>
</feature>
<feature type="modified residue" description="4-aspartylphosphate" evidence="13">
    <location>
        <position position="857"/>
    </location>
</feature>
<evidence type="ECO:0000256" key="11">
    <source>
        <dbReference type="ARBA" id="ARBA00023136"/>
    </source>
</evidence>
<dbReference type="PROSITE" id="PS50109">
    <property type="entry name" value="HIS_KIN"/>
    <property type="match status" value="1"/>
</dbReference>
<accession>A0ABU5V167</accession>
<keyword evidence="9 15" id="KW-1133">Transmembrane helix</keyword>
<reference evidence="19 20" key="1">
    <citation type="submission" date="2023-12" db="EMBL/GenBank/DDBJ databases">
        <title>Stenotrophomonas guangdongensis sp. nov., isolated from wilted pepper plants (Capsicum annuum).</title>
        <authorList>
            <person name="Qiu M."/>
            <person name="Li Y."/>
            <person name="Liu Q."/>
            <person name="Zhang X."/>
            <person name="Huang Y."/>
            <person name="Guo R."/>
            <person name="Hu M."/>
            <person name="Zhou J."/>
            <person name="Zhou X."/>
        </authorList>
    </citation>
    <scope>NUCLEOTIDE SEQUENCE [LARGE SCALE GENOMIC DNA]</scope>
    <source>
        <strain evidence="19 20">MH1</strain>
    </source>
</reference>
<dbReference type="InterPro" id="IPR001789">
    <property type="entry name" value="Sig_transdc_resp-reg_receiver"/>
</dbReference>
<evidence type="ECO:0000256" key="8">
    <source>
        <dbReference type="ARBA" id="ARBA00022840"/>
    </source>
</evidence>
<sequence>MDAPVVAASVLLRALSLCVLLCLLGTAVFYLLGQLDEAVSQHRRDMNARAYRTQLYFDQREALLNYLADSVVQVPLREDTPLPVIEGAVRHLPLGQVGSRQQLQLLLPARAERTLRELGVRLIHVGPGTDASGRWLSPINTETAGVPIGVDATLLRLHAAPGQSPPQVQWLASPQAPGTIHLYRAIDDATVPQHWLVLALDAAASAAVVGCGTTSACALLDASGQPVPPTNSGKGAPPSPWLRELQGDRFGFAWLHGLTLLKGIGRDDWRLVQHVRPARLLKDIGMPLAVTLLLCVVAAVTLRALTLKLDRQIIGPARDQHRQLLESFHFGSTVVEMAPVGICVLRCHDGQIMLENQLARDWLGADHRSEDWNAAWRSIARSSHASTAARQARDFTTHDGRELQVLYSATRYHNEDVLLCVFSDISRHRQIQAALANAKLAADNASKAKSAFVATMSHEIRTPLHGLLGTLELLAGTSLDPRQARLLETLQQSSAVLLQLISNVLDVSRIESGQLGIRPAPFCPLDLAETTLRSYADAALRKQLQIMVCTDPTLPMHVTGDADRIRQILGNLLSNAIKFTDSGRIVMRVWPEQDEAGMQRICWQVTDTGVGIPVAAQARLFKPFQQVEGQHRAEGSGLGLSISRHLVEQMHGELQLVSASGLGSSFTIRLPLPTAAEEDGNTPRLLAEPVVYVRCPVLELTESACQWLQRWGATARPWPGLMQAIEPGAILVDSDPGGAAPLSWSGPRVITTPDAGDQPIAHPARPDERIVSLFSIRAIAAGVAQLQQGVLLPAPPAAPRHGHALGLQVLVVEDNPINRLLLQEQLEALGCQPTLAADGCEALACCRARDFDVILSDINMPRIDGYALARRLRAVGISTPIIGATANAAPEIRALCREAGMDDCLFKPITLQALQAQLATLGLSPHQALEEPALAPVAAPSTTTDALQVPADVLQVFIDTMRSDISHLGVAMADAERPLASQLLHRIRGALVVVSATGLADAAQLAERQVAGSAPWAEAIDATNTFVFRLEGALRQLETAGPVTSRLAPMPAAGTEDADARNRSDR</sequence>
<evidence type="ECO:0000313" key="20">
    <source>
        <dbReference type="Proteomes" id="UP001301653"/>
    </source>
</evidence>
<dbReference type="SUPFAM" id="SSF47384">
    <property type="entry name" value="Homodimeric domain of signal transducing histidine kinase"/>
    <property type="match status" value="1"/>
</dbReference>
<dbReference type="Pfam" id="PF02518">
    <property type="entry name" value="HATPase_c"/>
    <property type="match status" value="1"/>
</dbReference>
<dbReference type="SUPFAM" id="SSF55874">
    <property type="entry name" value="ATPase domain of HSP90 chaperone/DNA topoisomerase II/histidine kinase"/>
    <property type="match status" value="1"/>
</dbReference>
<dbReference type="PRINTS" id="PR00344">
    <property type="entry name" value="BCTRLSENSOR"/>
</dbReference>
<dbReference type="InterPro" id="IPR011006">
    <property type="entry name" value="CheY-like_superfamily"/>
</dbReference>
<evidence type="ECO:0000256" key="14">
    <source>
        <dbReference type="SAM" id="MobiDB-lite"/>
    </source>
</evidence>
<dbReference type="Gene3D" id="1.20.120.160">
    <property type="entry name" value="HPT domain"/>
    <property type="match status" value="1"/>
</dbReference>
<evidence type="ECO:0000256" key="12">
    <source>
        <dbReference type="PROSITE-ProRule" id="PRU00110"/>
    </source>
</evidence>
<gene>
    <name evidence="19" type="ORF">VA603_06035</name>
</gene>
<keyword evidence="11 15" id="KW-0472">Membrane</keyword>
<dbReference type="SMART" id="SM00387">
    <property type="entry name" value="HATPase_c"/>
    <property type="match status" value="1"/>
</dbReference>
<evidence type="ECO:0000256" key="4">
    <source>
        <dbReference type="ARBA" id="ARBA00022475"/>
    </source>
</evidence>
<dbReference type="InterPro" id="IPR035965">
    <property type="entry name" value="PAS-like_dom_sf"/>
</dbReference>
<dbReference type="InterPro" id="IPR003661">
    <property type="entry name" value="HisK_dim/P_dom"/>
</dbReference>